<dbReference type="AlphaFoldDB" id="A0A8H3TP88"/>
<evidence type="ECO:0000256" key="1">
    <source>
        <dbReference type="SAM" id="MobiDB-lite"/>
    </source>
</evidence>
<protein>
    <submittedName>
        <fullName evidence="3">Uncharacterized protein</fullName>
    </submittedName>
</protein>
<feature type="compositionally biased region" description="Low complexity" evidence="1">
    <location>
        <begin position="385"/>
        <end position="401"/>
    </location>
</feature>
<keyword evidence="2" id="KW-0812">Transmembrane</keyword>
<evidence type="ECO:0000256" key="2">
    <source>
        <dbReference type="SAM" id="Phobius"/>
    </source>
</evidence>
<feature type="region of interest" description="Disordered" evidence="1">
    <location>
        <begin position="236"/>
        <end position="280"/>
    </location>
</feature>
<dbReference type="Proteomes" id="UP000620104">
    <property type="component" value="Unassembled WGS sequence"/>
</dbReference>
<organism evidence="3 4">
    <name type="scientific">Naganishia liquefaciens</name>
    <dbReference type="NCBI Taxonomy" id="104408"/>
    <lineage>
        <taxon>Eukaryota</taxon>
        <taxon>Fungi</taxon>
        <taxon>Dikarya</taxon>
        <taxon>Basidiomycota</taxon>
        <taxon>Agaricomycotina</taxon>
        <taxon>Tremellomycetes</taxon>
        <taxon>Filobasidiales</taxon>
        <taxon>Filobasidiaceae</taxon>
        <taxon>Naganishia</taxon>
    </lineage>
</organism>
<name>A0A8H3TP88_9TREE</name>
<comment type="caution">
    <text evidence="3">The sequence shown here is derived from an EMBL/GenBank/DDBJ whole genome shotgun (WGS) entry which is preliminary data.</text>
</comment>
<evidence type="ECO:0000313" key="4">
    <source>
        <dbReference type="Proteomes" id="UP000620104"/>
    </source>
</evidence>
<keyword evidence="2" id="KW-1133">Transmembrane helix</keyword>
<feature type="region of interest" description="Disordered" evidence="1">
    <location>
        <begin position="377"/>
        <end position="430"/>
    </location>
</feature>
<keyword evidence="2" id="KW-0472">Membrane</keyword>
<feature type="compositionally biased region" description="Polar residues" evidence="1">
    <location>
        <begin position="402"/>
        <end position="415"/>
    </location>
</feature>
<proteinExistence type="predicted"/>
<dbReference type="OrthoDB" id="21589at2759"/>
<evidence type="ECO:0000313" key="3">
    <source>
        <dbReference type="EMBL" id="GHJ84722.1"/>
    </source>
</evidence>
<reference evidence="3" key="1">
    <citation type="submission" date="2020-07" db="EMBL/GenBank/DDBJ databases">
        <title>Draft Genome Sequence of a Deep-Sea Yeast, Naganishia (Cryptococcus) liquefaciens strain N6.</title>
        <authorList>
            <person name="Han Y.W."/>
            <person name="Kajitani R."/>
            <person name="Morimoto H."/>
            <person name="Parhat M."/>
            <person name="Tsubouchi H."/>
            <person name="Bakenova O."/>
            <person name="Ogata M."/>
            <person name="Argunhan B."/>
            <person name="Aoki R."/>
            <person name="Kajiwara S."/>
            <person name="Itoh T."/>
            <person name="Iwasaki H."/>
        </authorList>
    </citation>
    <scope>NUCLEOTIDE SEQUENCE</scope>
    <source>
        <strain evidence="3">N6</strain>
    </source>
</reference>
<sequence>MSRIPNPAYLAISEAISFHRYKQQNDILVILDQAPIEWESLVPAPSVSLKDAEAHVGKVCEACGIRMQEGESVMAELKVRQERTGQASIVIEVDGYPYKLALADLISLSDEQKQSLIRLQQHTGIIRDLTQLLDRTDLYIPTPQDTTPTPTTNLPAAPAALPVPATWVLAARLTPRFVGAAIKIEIALWMLTRGLPISDWRYWAFVGVGIGWWLWECLGIFRTERRRLNGLARAQGMEDQRNAPRNEGPAENGELRGPGPAGLPDPGRRTNTASRRNARKPNPIPLFGLAYERRCLRLFYYDPASTRPVISATDHRIPRRDQNLPLAPPEPGFLWIYIVMPLYVLLLSLWPDGDNARRAAIREREVHMRLLSQKLTEAERQDRVTTSTTGSATADATGASTINESTSTRDSSWVTEPSEEPTVQPVIPKGLGPRAQQYWARVLERGETIDWDEERAAQAELLGRAGGAQPAEEEQMGFF</sequence>
<accession>A0A8H3TP88</accession>
<gene>
    <name evidence="3" type="ORF">NliqN6_1124</name>
</gene>
<feature type="transmembrane region" description="Helical" evidence="2">
    <location>
        <begin position="332"/>
        <end position="350"/>
    </location>
</feature>
<dbReference type="EMBL" id="BLZA01000009">
    <property type="protein sequence ID" value="GHJ84722.1"/>
    <property type="molecule type" value="Genomic_DNA"/>
</dbReference>
<keyword evidence="4" id="KW-1185">Reference proteome</keyword>